<evidence type="ECO:0008006" key="3">
    <source>
        <dbReference type="Google" id="ProtNLM"/>
    </source>
</evidence>
<gene>
    <name evidence="1" type="ORF">HPB48_001688</name>
</gene>
<dbReference type="VEuPathDB" id="VectorBase:HLOH_040863"/>
<protein>
    <recommendedName>
        <fullName evidence="3">Retrotransposon gag domain-containing protein</fullName>
    </recommendedName>
</protein>
<name>A0A9J6GWX8_HAELO</name>
<sequence length="125" mass="14069">MPSFSEDSASNFQQFTTYMQQYMAIMTSAMAPQVRPITVNTLPDLSASLRTFHGSGVPSAESWLEELERTQKLAAWEDSTLLAIAQSKLRGAAADWHETQGRHMTTWRIWKASLKESFGEQLSLI</sequence>
<dbReference type="AlphaFoldDB" id="A0A9J6GWX8"/>
<reference evidence="1 2" key="1">
    <citation type="journal article" date="2020" name="Cell">
        <title>Large-Scale Comparative Analyses of Tick Genomes Elucidate Their Genetic Diversity and Vector Capacities.</title>
        <authorList>
            <consortium name="Tick Genome and Microbiome Consortium (TIGMIC)"/>
            <person name="Jia N."/>
            <person name="Wang J."/>
            <person name="Shi W."/>
            <person name="Du L."/>
            <person name="Sun Y."/>
            <person name="Zhan W."/>
            <person name="Jiang J.F."/>
            <person name="Wang Q."/>
            <person name="Zhang B."/>
            <person name="Ji P."/>
            <person name="Bell-Sakyi L."/>
            <person name="Cui X.M."/>
            <person name="Yuan T.T."/>
            <person name="Jiang B.G."/>
            <person name="Yang W.F."/>
            <person name="Lam T.T."/>
            <person name="Chang Q.C."/>
            <person name="Ding S.J."/>
            <person name="Wang X.J."/>
            <person name="Zhu J.G."/>
            <person name="Ruan X.D."/>
            <person name="Zhao L."/>
            <person name="Wei J.T."/>
            <person name="Ye R.Z."/>
            <person name="Que T.C."/>
            <person name="Du C.H."/>
            <person name="Zhou Y.H."/>
            <person name="Cheng J.X."/>
            <person name="Dai P.F."/>
            <person name="Guo W.B."/>
            <person name="Han X.H."/>
            <person name="Huang E.J."/>
            <person name="Li L.F."/>
            <person name="Wei W."/>
            <person name="Gao Y.C."/>
            <person name="Liu J.Z."/>
            <person name="Shao H.Z."/>
            <person name="Wang X."/>
            <person name="Wang C.C."/>
            <person name="Yang T.C."/>
            <person name="Huo Q.B."/>
            <person name="Li W."/>
            <person name="Chen H.Y."/>
            <person name="Chen S.E."/>
            <person name="Zhou L.G."/>
            <person name="Ni X.B."/>
            <person name="Tian J.H."/>
            <person name="Sheng Y."/>
            <person name="Liu T."/>
            <person name="Pan Y.S."/>
            <person name="Xia L.Y."/>
            <person name="Li J."/>
            <person name="Zhao F."/>
            <person name="Cao W.C."/>
        </authorList>
    </citation>
    <scope>NUCLEOTIDE SEQUENCE [LARGE SCALE GENOMIC DNA]</scope>
    <source>
        <strain evidence="1">HaeL-2018</strain>
    </source>
</reference>
<dbReference type="Proteomes" id="UP000821853">
    <property type="component" value="Unassembled WGS sequence"/>
</dbReference>
<proteinExistence type="predicted"/>
<keyword evidence="2" id="KW-1185">Reference proteome</keyword>
<comment type="caution">
    <text evidence="1">The sequence shown here is derived from an EMBL/GenBank/DDBJ whole genome shotgun (WGS) entry which is preliminary data.</text>
</comment>
<evidence type="ECO:0000313" key="1">
    <source>
        <dbReference type="EMBL" id="KAH9379176.1"/>
    </source>
</evidence>
<evidence type="ECO:0000313" key="2">
    <source>
        <dbReference type="Proteomes" id="UP000821853"/>
    </source>
</evidence>
<dbReference type="OrthoDB" id="6725237at2759"/>
<accession>A0A9J6GWX8</accession>
<organism evidence="1 2">
    <name type="scientific">Haemaphysalis longicornis</name>
    <name type="common">Bush tick</name>
    <dbReference type="NCBI Taxonomy" id="44386"/>
    <lineage>
        <taxon>Eukaryota</taxon>
        <taxon>Metazoa</taxon>
        <taxon>Ecdysozoa</taxon>
        <taxon>Arthropoda</taxon>
        <taxon>Chelicerata</taxon>
        <taxon>Arachnida</taxon>
        <taxon>Acari</taxon>
        <taxon>Parasitiformes</taxon>
        <taxon>Ixodida</taxon>
        <taxon>Ixodoidea</taxon>
        <taxon>Ixodidae</taxon>
        <taxon>Haemaphysalinae</taxon>
        <taxon>Haemaphysalis</taxon>
    </lineage>
</organism>
<dbReference type="EMBL" id="JABSTR010000009">
    <property type="protein sequence ID" value="KAH9379176.1"/>
    <property type="molecule type" value="Genomic_DNA"/>
</dbReference>